<accession>A0A0E9Q8M8</accession>
<organism evidence="1">
    <name type="scientific">Anguilla anguilla</name>
    <name type="common">European freshwater eel</name>
    <name type="synonym">Muraena anguilla</name>
    <dbReference type="NCBI Taxonomy" id="7936"/>
    <lineage>
        <taxon>Eukaryota</taxon>
        <taxon>Metazoa</taxon>
        <taxon>Chordata</taxon>
        <taxon>Craniata</taxon>
        <taxon>Vertebrata</taxon>
        <taxon>Euteleostomi</taxon>
        <taxon>Actinopterygii</taxon>
        <taxon>Neopterygii</taxon>
        <taxon>Teleostei</taxon>
        <taxon>Anguilliformes</taxon>
        <taxon>Anguillidae</taxon>
        <taxon>Anguilla</taxon>
    </lineage>
</organism>
<dbReference type="EMBL" id="GBXM01095710">
    <property type="protein sequence ID" value="JAH12867.1"/>
    <property type="molecule type" value="Transcribed_RNA"/>
</dbReference>
<name>A0A0E9Q8M8_ANGAN</name>
<evidence type="ECO:0000313" key="1">
    <source>
        <dbReference type="EMBL" id="JAH12867.1"/>
    </source>
</evidence>
<dbReference type="AlphaFoldDB" id="A0A0E9Q8M8"/>
<proteinExistence type="predicted"/>
<protein>
    <submittedName>
        <fullName evidence="1">Uncharacterized protein</fullName>
    </submittedName>
</protein>
<reference evidence="1" key="1">
    <citation type="submission" date="2014-11" db="EMBL/GenBank/DDBJ databases">
        <authorList>
            <person name="Amaro Gonzalez C."/>
        </authorList>
    </citation>
    <scope>NUCLEOTIDE SEQUENCE</scope>
</reference>
<reference evidence="1" key="2">
    <citation type="journal article" date="2015" name="Fish Shellfish Immunol.">
        <title>Early steps in the European eel (Anguilla anguilla)-Vibrio vulnificus interaction in the gills: Role of the RtxA13 toxin.</title>
        <authorList>
            <person name="Callol A."/>
            <person name="Pajuelo D."/>
            <person name="Ebbesson L."/>
            <person name="Teles M."/>
            <person name="MacKenzie S."/>
            <person name="Amaro C."/>
        </authorList>
    </citation>
    <scope>NUCLEOTIDE SEQUENCE</scope>
</reference>
<sequence>MPLTHFSFTGGMFTVKFIPHYWSELGWQNISNHSF</sequence>